<dbReference type="InterPro" id="IPR021202">
    <property type="entry name" value="Rv3654c-like"/>
</dbReference>
<keyword evidence="1" id="KW-0812">Transmembrane</keyword>
<name>A0A6B8VNL0_9CORY</name>
<organism evidence="2 3">
    <name type="scientific">Corynebacterium kalinowskii</name>
    <dbReference type="NCBI Taxonomy" id="2675216"/>
    <lineage>
        <taxon>Bacteria</taxon>
        <taxon>Bacillati</taxon>
        <taxon>Actinomycetota</taxon>
        <taxon>Actinomycetes</taxon>
        <taxon>Mycobacteriales</taxon>
        <taxon>Corynebacteriaceae</taxon>
        <taxon>Corynebacterium</taxon>
    </lineage>
</organism>
<accession>A0A6B8VNL0</accession>
<keyword evidence="1" id="KW-0472">Membrane</keyword>
<evidence type="ECO:0000256" key="1">
    <source>
        <dbReference type="SAM" id="Phobius"/>
    </source>
</evidence>
<keyword evidence="1" id="KW-1133">Transmembrane helix</keyword>
<dbReference type="AlphaFoldDB" id="A0A6B8VNL0"/>
<protein>
    <recommendedName>
        <fullName evidence="4">TadE-like protein</fullName>
    </recommendedName>
</protein>
<gene>
    <name evidence="2" type="ORF">CKALI_10770</name>
</gene>
<evidence type="ECO:0008006" key="4">
    <source>
        <dbReference type="Google" id="ProtNLM"/>
    </source>
</evidence>
<evidence type="ECO:0000313" key="3">
    <source>
        <dbReference type="Proteomes" id="UP000427071"/>
    </source>
</evidence>
<sequence length="109" mass="11167">MRQHCLSDDSGNVTITAAGTIAALISLVLLVAVLAKGMIHTHRAQVAAELSAVAAAHALYRGEDPCAVADQVARRNAGERASCDVVDEDVLVAVRVGGKEVIARAGPLG</sequence>
<evidence type="ECO:0000313" key="2">
    <source>
        <dbReference type="EMBL" id="QGU03004.1"/>
    </source>
</evidence>
<feature type="transmembrane region" description="Helical" evidence="1">
    <location>
        <begin position="12"/>
        <end position="35"/>
    </location>
</feature>
<dbReference type="RefSeq" id="WP_156193333.1">
    <property type="nucleotide sequence ID" value="NZ_CP046452.1"/>
</dbReference>
<reference evidence="3" key="1">
    <citation type="submission" date="2019-11" db="EMBL/GenBank/DDBJ databases">
        <title>Complete genome sequence of Corynebacterium kalinowskii 1959, a novel Corynebacterium species isolated from soil of a small paddock in Vilsendorf, Germany.</title>
        <authorList>
            <person name="Schaffert L."/>
            <person name="Ruwe M."/>
            <person name="Milse J."/>
            <person name="Hanuschka K."/>
            <person name="Ortseifen V."/>
            <person name="Droste J."/>
            <person name="Brandt D."/>
            <person name="Schlueter L."/>
            <person name="Kutter Y."/>
            <person name="Vinke S."/>
            <person name="Viehoefer P."/>
            <person name="Jacob L."/>
            <person name="Luebke N.-C."/>
            <person name="Schulte-Berndt E."/>
            <person name="Hain C."/>
            <person name="Linder M."/>
            <person name="Schmidt P."/>
            <person name="Wollenschlaeger L."/>
            <person name="Luttermann T."/>
            <person name="Thieme E."/>
            <person name="Hassa J."/>
            <person name="Haak M."/>
            <person name="Wittchen M."/>
            <person name="Mentz A."/>
            <person name="Persicke M."/>
            <person name="Busche T."/>
            <person name="Ruckert C."/>
        </authorList>
    </citation>
    <scope>NUCLEOTIDE SEQUENCE [LARGE SCALE GENOMIC DNA]</scope>
    <source>
        <strain evidence="3">1959</strain>
    </source>
</reference>
<dbReference type="Proteomes" id="UP000427071">
    <property type="component" value="Chromosome"/>
</dbReference>
<proteinExistence type="predicted"/>
<keyword evidence="3" id="KW-1185">Reference proteome</keyword>
<dbReference type="EMBL" id="CP046452">
    <property type="protein sequence ID" value="QGU03004.1"/>
    <property type="molecule type" value="Genomic_DNA"/>
</dbReference>
<dbReference type="NCBIfam" id="TIGR03816">
    <property type="entry name" value="tadE_like_DECH"/>
    <property type="match status" value="1"/>
</dbReference>
<dbReference type="KEGG" id="ckw:CKALI_10770"/>